<keyword evidence="1" id="KW-0175">Coiled coil</keyword>
<evidence type="ECO:0000313" key="3">
    <source>
        <dbReference type="EMBL" id="KAF5540407.1"/>
    </source>
</evidence>
<name>A0A8H5IP83_9HYPO</name>
<protein>
    <submittedName>
        <fullName evidence="3">Uncharacterized protein</fullName>
    </submittedName>
</protein>
<evidence type="ECO:0000256" key="2">
    <source>
        <dbReference type="SAM" id="MobiDB-lite"/>
    </source>
</evidence>
<feature type="compositionally biased region" description="Low complexity" evidence="2">
    <location>
        <begin position="1"/>
        <end position="13"/>
    </location>
</feature>
<proteinExistence type="predicted"/>
<gene>
    <name evidence="3" type="ORF">FNAPI_10506</name>
</gene>
<feature type="coiled-coil region" evidence="1">
    <location>
        <begin position="60"/>
        <end position="87"/>
    </location>
</feature>
<feature type="region of interest" description="Disordered" evidence="2">
    <location>
        <begin position="145"/>
        <end position="168"/>
    </location>
</feature>
<reference evidence="3 4" key="1">
    <citation type="submission" date="2020-05" db="EMBL/GenBank/DDBJ databases">
        <title>Identification and distribution of gene clusters putatively required for synthesis of sphingolipid metabolism inhibitors in phylogenetically diverse species of the filamentous fungus Fusarium.</title>
        <authorList>
            <person name="Kim H.-S."/>
            <person name="Busman M."/>
            <person name="Brown D.W."/>
            <person name="Divon H."/>
            <person name="Uhlig S."/>
            <person name="Proctor R.H."/>
        </authorList>
    </citation>
    <scope>NUCLEOTIDE SEQUENCE [LARGE SCALE GENOMIC DNA]</scope>
    <source>
        <strain evidence="3 4">NRRL 25196</strain>
    </source>
</reference>
<comment type="caution">
    <text evidence="3">The sequence shown here is derived from an EMBL/GenBank/DDBJ whole genome shotgun (WGS) entry which is preliminary data.</text>
</comment>
<accession>A0A8H5IP83</accession>
<evidence type="ECO:0000313" key="4">
    <source>
        <dbReference type="Proteomes" id="UP000574317"/>
    </source>
</evidence>
<dbReference type="AlphaFoldDB" id="A0A8H5IP83"/>
<sequence>MSSQSSSSPSNDPSDQRPSELRKLSFVASFEHQKFLEDVSSQAYELGLKSGRGQTNLHLDDETQALILNLTDRNEELQKQINDHATTSLLDLAKEIRDNVSAAHRAVSAAALRSLKPFVYQTLRESCNALSELEDKCKERVEKISRGALKRPGDAMERELSNKRPSRG</sequence>
<dbReference type="Proteomes" id="UP000574317">
    <property type="component" value="Unassembled WGS sequence"/>
</dbReference>
<evidence type="ECO:0000256" key="1">
    <source>
        <dbReference type="SAM" id="Coils"/>
    </source>
</evidence>
<organism evidence="3 4">
    <name type="scientific">Fusarium napiforme</name>
    <dbReference type="NCBI Taxonomy" id="42672"/>
    <lineage>
        <taxon>Eukaryota</taxon>
        <taxon>Fungi</taxon>
        <taxon>Dikarya</taxon>
        <taxon>Ascomycota</taxon>
        <taxon>Pezizomycotina</taxon>
        <taxon>Sordariomycetes</taxon>
        <taxon>Hypocreomycetidae</taxon>
        <taxon>Hypocreales</taxon>
        <taxon>Nectriaceae</taxon>
        <taxon>Fusarium</taxon>
        <taxon>Fusarium fujikuroi species complex</taxon>
    </lineage>
</organism>
<dbReference type="EMBL" id="JAAOAO010000465">
    <property type="protein sequence ID" value="KAF5540407.1"/>
    <property type="molecule type" value="Genomic_DNA"/>
</dbReference>
<feature type="region of interest" description="Disordered" evidence="2">
    <location>
        <begin position="1"/>
        <end position="20"/>
    </location>
</feature>
<feature type="compositionally biased region" description="Basic and acidic residues" evidence="2">
    <location>
        <begin position="145"/>
        <end position="162"/>
    </location>
</feature>
<keyword evidence="4" id="KW-1185">Reference proteome</keyword>